<dbReference type="Proteomes" id="UP000594638">
    <property type="component" value="Unassembled WGS sequence"/>
</dbReference>
<dbReference type="EMBL" id="CACTIH010003617">
    <property type="protein sequence ID" value="CAA2978189.1"/>
    <property type="molecule type" value="Genomic_DNA"/>
</dbReference>
<evidence type="ECO:0000256" key="1">
    <source>
        <dbReference type="SAM" id="MobiDB-lite"/>
    </source>
</evidence>
<feature type="region of interest" description="Disordered" evidence="1">
    <location>
        <begin position="1"/>
        <end position="29"/>
    </location>
</feature>
<organism evidence="2 3">
    <name type="scientific">Olea europaea subsp. europaea</name>
    <dbReference type="NCBI Taxonomy" id="158383"/>
    <lineage>
        <taxon>Eukaryota</taxon>
        <taxon>Viridiplantae</taxon>
        <taxon>Streptophyta</taxon>
        <taxon>Embryophyta</taxon>
        <taxon>Tracheophyta</taxon>
        <taxon>Spermatophyta</taxon>
        <taxon>Magnoliopsida</taxon>
        <taxon>eudicotyledons</taxon>
        <taxon>Gunneridae</taxon>
        <taxon>Pentapetalae</taxon>
        <taxon>asterids</taxon>
        <taxon>lamiids</taxon>
        <taxon>Lamiales</taxon>
        <taxon>Oleaceae</taxon>
        <taxon>Oleeae</taxon>
        <taxon>Olea</taxon>
    </lineage>
</organism>
<evidence type="ECO:0000313" key="3">
    <source>
        <dbReference type="Proteomes" id="UP000594638"/>
    </source>
</evidence>
<proteinExistence type="predicted"/>
<dbReference type="OrthoDB" id="693585at2759"/>
<dbReference type="PANTHER" id="PTHR35123:SF2">
    <property type="entry name" value="UBIQUITIN CARBOXYL-TERMINAL HYDROLASE-LIKE PROTEIN"/>
    <property type="match status" value="1"/>
</dbReference>
<keyword evidence="3" id="KW-1185">Reference proteome</keyword>
<accession>A0A8S0RFE0</accession>
<gene>
    <name evidence="2" type="ORF">OLEA9_A087727</name>
</gene>
<protein>
    <submittedName>
        <fullName evidence="2">Uncharacterized protein</fullName>
    </submittedName>
</protein>
<evidence type="ECO:0000313" key="2">
    <source>
        <dbReference type="EMBL" id="CAA2978189.1"/>
    </source>
</evidence>
<name>A0A8S0RFE0_OLEEU</name>
<dbReference type="PANTHER" id="PTHR35123">
    <property type="entry name" value="OS07G0633900 PROTEIN-RELATED"/>
    <property type="match status" value="1"/>
</dbReference>
<sequence>MSDREPPRDGGGGGGPTEKIDQKERKCHSCGKKGKKVSIFGFGKGKKLLQQRTKHKGSSVNSGCWAKSGGGGGVLCFKQPRAMDSSGESPTSDCNCAEFDYDTLRALIEKNDFYSKDCNPHLDRDG</sequence>
<dbReference type="Gramene" id="OE9A087727T1">
    <property type="protein sequence ID" value="OE9A087727C1"/>
    <property type="gene ID" value="OE9A087727"/>
</dbReference>
<reference evidence="2 3" key="1">
    <citation type="submission" date="2019-12" db="EMBL/GenBank/DDBJ databases">
        <authorList>
            <person name="Alioto T."/>
            <person name="Alioto T."/>
            <person name="Gomez Garrido J."/>
        </authorList>
    </citation>
    <scope>NUCLEOTIDE SEQUENCE [LARGE SCALE GENOMIC DNA]</scope>
</reference>
<comment type="caution">
    <text evidence="2">The sequence shown here is derived from an EMBL/GenBank/DDBJ whole genome shotgun (WGS) entry which is preliminary data.</text>
</comment>
<dbReference type="AlphaFoldDB" id="A0A8S0RFE0"/>